<dbReference type="InterPro" id="IPR011054">
    <property type="entry name" value="Rudment_hybrid_motif"/>
</dbReference>
<sequence>MVIALKELSIRGDFRTTVEYLVKLLETEKFQTNTINTGWLDHLISEKVQTFQSSLERLSDGGLLLALDGSSYTTYMREEVSSYRIVIGNKTCVFEKENDPTALRAPSTGKLINFLVEDGGHVFTGDVYAEIEVMKMVMELKVEENGCVHYVKRPGVSLDAGCIIAHLKLDDPSRVQRVSTE</sequence>
<keyword evidence="1" id="KW-0436">Ligase</keyword>
<evidence type="ECO:0000259" key="5">
    <source>
        <dbReference type="PROSITE" id="PS50968"/>
    </source>
</evidence>
<dbReference type="InterPro" id="IPR000089">
    <property type="entry name" value="Biotin_lipoyl"/>
</dbReference>
<dbReference type="SUPFAM" id="SSF51246">
    <property type="entry name" value="Rudiment single hybrid motif"/>
    <property type="match status" value="1"/>
</dbReference>
<keyword evidence="3" id="KW-0067">ATP-binding</keyword>
<protein>
    <recommendedName>
        <fullName evidence="9">Lipoyl-binding domain-containing protein</fullName>
    </recommendedName>
</protein>
<dbReference type="InterPro" id="IPR011053">
    <property type="entry name" value="Single_hybrid_motif"/>
</dbReference>
<evidence type="ECO:0000313" key="7">
    <source>
        <dbReference type="EMBL" id="KAK2176008.1"/>
    </source>
</evidence>
<evidence type="ECO:0000256" key="1">
    <source>
        <dbReference type="ARBA" id="ARBA00022598"/>
    </source>
</evidence>
<dbReference type="SUPFAM" id="SSF51230">
    <property type="entry name" value="Single hybrid motif"/>
    <property type="match status" value="1"/>
</dbReference>
<dbReference type="PROSITE" id="PS50968">
    <property type="entry name" value="BIOTINYL_LIPOYL"/>
    <property type="match status" value="1"/>
</dbReference>
<keyword evidence="4" id="KW-0092">Biotin</keyword>
<dbReference type="Proteomes" id="UP001209878">
    <property type="component" value="Unassembled WGS sequence"/>
</dbReference>
<dbReference type="Pfam" id="PF00364">
    <property type="entry name" value="Biotin_lipoyl"/>
    <property type="match status" value="1"/>
</dbReference>
<proteinExistence type="predicted"/>
<dbReference type="PROSITE" id="PS00188">
    <property type="entry name" value="BIOTIN"/>
    <property type="match status" value="1"/>
</dbReference>
<dbReference type="CDD" id="cd06850">
    <property type="entry name" value="biotinyl_domain"/>
    <property type="match status" value="1"/>
</dbReference>
<dbReference type="GO" id="GO:0005524">
    <property type="term" value="F:ATP binding"/>
    <property type="evidence" value="ECO:0007669"/>
    <property type="project" value="UniProtKB-KW"/>
</dbReference>
<dbReference type="Gene3D" id="3.30.470.20">
    <property type="entry name" value="ATP-grasp fold, B domain"/>
    <property type="match status" value="1"/>
</dbReference>
<dbReference type="FunFam" id="2.40.50.100:FF:000005">
    <property type="entry name" value="Acetyl-CoA carboxylase 1"/>
    <property type="match status" value="1"/>
</dbReference>
<evidence type="ECO:0008006" key="9">
    <source>
        <dbReference type="Google" id="ProtNLM"/>
    </source>
</evidence>
<gene>
    <name evidence="7" type="ORF">NP493_691g01020</name>
</gene>
<feature type="domain" description="Lipoyl-binding" evidence="5">
    <location>
        <begin position="94"/>
        <end position="168"/>
    </location>
</feature>
<evidence type="ECO:0000313" key="8">
    <source>
        <dbReference type="Proteomes" id="UP001209878"/>
    </source>
</evidence>
<dbReference type="InterPro" id="IPR049074">
    <property type="entry name" value="ACCA_BT"/>
</dbReference>
<reference evidence="7" key="1">
    <citation type="journal article" date="2023" name="Mol. Biol. Evol.">
        <title>Third-Generation Sequencing Reveals the Adaptive Role of the Epigenome in Three Deep-Sea Polychaetes.</title>
        <authorList>
            <person name="Perez M."/>
            <person name="Aroh O."/>
            <person name="Sun Y."/>
            <person name="Lan Y."/>
            <person name="Juniper S.K."/>
            <person name="Young C.R."/>
            <person name="Angers B."/>
            <person name="Qian P.Y."/>
        </authorList>
    </citation>
    <scope>NUCLEOTIDE SEQUENCE</scope>
    <source>
        <strain evidence="7">R07B-5</strain>
    </source>
</reference>
<accession>A0AAD9KSN0</accession>
<dbReference type="GO" id="GO:0005739">
    <property type="term" value="C:mitochondrion"/>
    <property type="evidence" value="ECO:0007669"/>
    <property type="project" value="TreeGrafter"/>
</dbReference>
<evidence type="ECO:0000259" key="6">
    <source>
        <dbReference type="PROSITE" id="PS50979"/>
    </source>
</evidence>
<comment type="caution">
    <text evidence="7">The sequence shown here is derived from an EMBL/GenBank/DDBJ whole genome shotgun (WGS) entry which is preliminary data.</text>
</comment>
<dbReference type="PANTHER" id="PTHR45728:SF3">
    <property type="entry name" value="ACETYL-COA CARBOXYLASE"/>
    <property type="match status" value="1"/>
</dbReference>
<dbReference type="InterPro" id="IPR001882">
    <property type="entry name" value="Biotin_BS"/>
</dbReference>
<keyword evidence="8" id="KW-1185">Reference proteome</keyword>
<evidence type="ECO:0000256" key="2">
    <source>
        <dbReference type="ARBA" id="ARBA00022741"/>
    </source>
</evidence>
<dbReference type="GO" id="GO:0006633">
    <property type="term" value="P:fatty acid biosynthetic process"/>
    <property type="evidence" value="ECO:0007669"/>
    <property type="project" value="TreeGrafter"/>
</dbReference>
<dbReference type="InterPro" id="IPR011764">
    <property type="entry name" value="Biotin_carboxylation_dom"/>
</dbReference>
<dbReference type="InterPro" id="IPR049076">
    <property type="entry name" value="ACCA"/>
</dbReference>
<dbReference type="AlphaFoldDB" id="A0AAD9KSN0"/>
<dbReference type="EMBL" id="JAODUO010000691">
    <property type="protein sequence ID" value="KAK2176008.1"/>
    <property type="molecule type" value="Genomic_DNA"/>
</dbReference>
<dbReference type="PROSITE" id="PS50979">
    <property type="entry name" value="BC"/>
    <property type="match status" value="1"/>
</dbReference>
<keyword evidence="2" id="KW-0547">Nucleotide-binding</keyword>
<dbReference type="Gene3D" id="2.40.50.100">
    <property type="match status" value="1"/>
</dbReference>
<dbReference type="PANTHER" id="PTHR45728">
    <property type="entry name" value="ACETYL-COA CARBOXYLASE, ISOFORM A"/>
    <property type="match status" value="1"/>
</dbReference>
<dbReference type="Pfam" id="PF21385">
    <property type="entry name" value="ACCA_BT"/>
    <property type="match status" value="1"/>
</dbReference>
<feature type="domain" description="Biotin carboxylation" evidence="6">
    <location>
        <begin position="1"/>
        <end position="45"/>
    </location>
</feature>
<evidence type="ECO:0000256" key="3">
    <source>
        <dbReference type="ARBA" id="ARBA00022840"/>
    </source>
</evidence>
<dbReference type="GO" id="GO:0003989">
    <property type="term" value="F:acetyl-CoA carboxylase activity"/>
    <property type="evidence" value="ECO:0007669"/>
    <property type="project" value="InterPro"/>
</dbReference>
<evidence type="ECO:0000256" key="4">
    <source>
        <dbReference type="ARBA" id="ARBA00023267"/>
    </source>
</evidence>
<name>A0AAD9KSN0_RIDPI</name>
<organism evidence="7 8">
    <name type="scientific">Ridgeia piscesae</name>
    <name type="common">Tubeworm</name>
    <dbReference type="NCBI Taxonomy" id="27915"/>
    <lineage>
        <taxon>Eukaryota</taxon>
        <taxon>Metazoa</taxon>
        <taxon>Spiralia</taxon>
        <taxon>Lophotrochozoa</taxon>
        <taxon>Annelida</taxon>
        <taxon>Polychaeta</taxon>
        <taxon>Sedentaria</taxon>
        <taxon>Canalipalpata</taxon>
        <taxon>Sabellida</taxon>
        <taxon>Siboglinidae</taxon>
        <taxon>Ridgeia</taxon>
    </lineage>
</organism>